<dbReference type="Proteomes" id="UP000077755">
    <property type="component" value="Chromosome 6"/>
</dbReference>
<dbReference type="Pfam" id="PF02721">
    <property type="entry name" value="DUF223"/>
    <property type="match status" value="1"/>
</dbReference>
<dbReference type="PROSITE" id="PS51139">
    <property type="entry name" value="GTF2I"/>
    <property type="match status" value="1"/>
</dbReference>
<reference evidence="2" key="2">
    <citation type="submission" date="2022-03" db="EMBL/GenBank/DDBJ databases">
        <title>Draft title - Genomic analysis of global carrot germplasm unveils the trajectory of domestication and the origin of high carotenoid orange carrot.</title>
        <authorList>
            <person name="Iorizzo M."/>
            <person name="Ellison S."/>
            <person name="Senalik D."/>
            <person name="Macko-Podgorni A."/>
            <person name="Grzebelus D."/>
            <person name="Bostan H."/>
            <person name="Rolling W."/>
            <person name="Curaba J."/>
            <person name="Simon P."/>
        </authorList>
    </citation>
    <scope>NUCLEOTIDE SEQUENCE</scope>
    <source>
        <tissue evidence="2">Leaf</tissue>
    </source>
</reference>
<dbReference type="EMBL" id="CP093348">
    <property type="protein sequence ID" value="WOH03948.1"/>
    <property type="molecule type" value="Genomic_DNA"/>
</dbReference>
<dbReference type="AlphaFoldDB" id="A0AAF0X9J1"/>
<dbReference type="PANTHER" id="PTHR47165">
    <property type="entry name" value="OS03G0429900 PROTEIN"/>
    <property type="match status" value="1"/>
</dbReference>
<protein>
    <recommendedName>
        <fullName evidence="1">Replication protein A 70 kDa DNA-binding subunit B/D first OB fold domain-containing protein</fullName>
    </recommendedName>
</protein>
<feature type="domain" description="Replication protein A 70 kDa DNA-binding subunit B/D first OB fold" evidence="1">
    <location>
        <begin position="6"/>
        <end position="110"/>
    </location>
</feature>
<evidence type="ECO:0000313" key="3">
    <source>
        <dbReference type="Proteomes" id="UP000077755"/>
    </source>
</evidence>
<sequence length="330" mass="38745">MELNPYNPINTLDTSTYEWKCCVRVQSFWKGMNRESQEFWGVNMILIDDSNSRIHAFANSKYCDDLLKDMKEGQIYEICNFKVKDYLGDEKFRAVRNKKHLFFTPHTKFQQADTIGLNIEKYAFDLFHYDEIDKLADDNRFLIGMQSSVQVTFFDYFGEQLGTEFGKLDGTSIFVIISWAKVGRYEGVAHLSNYPAARDFINPEHYSVDRLKKSLTEEKKVPDVVFMPNQPKPAELTKKLLKGIIYCEVTVKRFMDKSSWYFRKCTGCDLELEVQDAKFKCLRDGGCERIYPYPEKRFHGFIIYYTSLVYMKSLSCFAKQTQIHLQLDSE</sequence>
<reference evidence="2" key="1">
    <citation type="journal article" date="2016" name="Nat. Genet.">
        <title>A high-quality carrot genome assembly provides new insights into carotenoid accumulation and asterid genome evolution.</title>
        <authorList>
            <person name="Iorizzo M."/>
            <person name="Ellison S."/>
            <person name="Senalik D."/>
            <person name="Zeng P."/>
            <person name="Satapoomin P."/>
            <person name="Huang J."/>
            <person name="Bowman M."/>
            <person name="Iovene M."/>
            <person name="Sanseverino W."/>
            <person name="Cavagnaro P."/>
            <person name="Yildiz M."/>
            <person name="Macko-Podgorni A."/>
            <person name="Moranska E."/>
            <person name="Grzebelus E."/>
            <person name="Grzebelus D."/>
            <person name="Ashrafi H."/>
            <person name="Zheng Z."/>
            <person name="Cheng S."/>
            <person name="Spooner D."/>
            <person name="Van Deynze A."/>
            <person name="Simon P."/>
        </authorList>
    </citation>
    <scope>NUCLEOTIDE SEQUENCE</scope>
    <source>
        <tissue evidence="2">Leaf</tissue>
    </source>
</reference>
<dbReference type="SUPFAM" id="SSF50249">
    <property type="entry name" value="Nucleic acid-binding proteins"/>
    <property type="match status" value="1"/>
</dbReference>
<dbReference type="InterPro" id="IPR004212">
    <property type="entry name" value="GTF2I"/>
</dbReference>
<name>A0AAF0X9J1_DAUCS</name>
<dbReference type="InterPro" id="IPR003871">
    <property type="entry name" value="RFA1B/D_OB_1st"/>
</dbReference>
<organism evidence="2 3">
    <name type="scientific">Daucus carota subsp. sativus</name>
    <name type="common">Carrot</name>
    <dbReference type="NCBI Taxonomy" id="79200"/>
    <lineage>
        <taxon>Eukaryota</taxon>
        <taxon>Viridiplantae</taxon>
        <taxon>Streptophyta</taxon>
        <taxon>Embryophyta</taxon>
        <taxon>Tracheophyta</taxon>
        <taxon>Spermatophyta</taxon>
        <taxon>Magnoliopsida</taxon>
        <taxon>eudicotyledons</taxon>
        <taxon>Gunneridae</taxon>
        <taxon>Pentapetalae</taxon>
        <taxon>asterids</taxon>
        <taxon>campanulids</taxon>
        <taxon>Apiales</taxon>
        <taxon>Apiaceae</taxon>
        <taxon>Apioideae</taxon>
        <taxon>Scandiceae</taxon>
        <taxon>Daucinae</taxon>
        <taxon>Daucus</taxon>
        <taxon>Daucus sect. Daucus</taxon>
    </lineage>
</organism>
<gene>
    <name evidence="2" type="ORF">DCAR_0623353</name>
</gene>
<evidence type="ECO:0000259" key="1">
    <source>
        <dbReference type="Pfam" id="PF02721"/>
    </source>
</evidence>
<evidence type="ECO:0000313" key="2">
    <source>
        <dbReference type="EMBL" id="WOH03948.1"/>
    </source>
</evidence>
<dbReference type="PANTHER" id="PTHR47165:SF4">
    <property type="entry name" value="OS03G0429900 PROTEIN"/>
    <property type="match status" value="1"/>
</dbReference>
<dbReference type="Gene3D" id="2.40.50.140">
    <property type="entry name" value="Nucleic acid-binding proteins"/>
    <property type="match status" value="2"/>
</dbReference>
<keyword evidence="3" id="KW-1185">Reference proteome</keyword>
<dbReference type="InterPro" id="IPR012340">
    <property type="entry name" value="NA-bd_OB-fold"/>
</dbReference>
<proteinExistence type="predicted"/>
<accession>A0AAF0X9J1</accession>